<reference evidence="9 10" key="1">
    <citation type="journal article" date="2018" name="Genomics">
        <title>Molecular footprints of inshore aquatic adaptation in Indo-Pacific humpback dolphin (Sousa chinensis).</title>
        <authorList>
            <person name="Ming Y."/>
            <person name="Jian J."/>
            <person name="Yu F."/>
            <person name="Yu X."/>
            <person name="Wang J."/>
            <person name="Liu W."/>
        </authorList>
    </citation>
    <scope>NUCLEOTIDE SEQUENCE [LARGE SCALE GENOMIC DNA]</scope>
    <source>
        <strain evidence="9">MY-2018</strain>
        <tissue evidence="9">Skin</tissue>
    </source>
</reference>
<dbReference type="GO" id="GO:0046872">
    <property type="term" value="F:metal ion binding"/>
    <property type="evidence" value="ECO:0007669"/>
    <property type="project" value="UniProtKB-KW"/>
</dbReference>
<evidence type="ECO:0000256" key="1">
    <source>
        <dbReference type="ARBA" id="ARBA00008705"/>
    </source>
</evidence>
<evidence type="ECO:0000256" key="3">
    <source>
        <dbReference type="ARBA" id="ARBA00022617"/>
    </source>
</evidence>
<organism evidence="9 10">
    <name type="scientific">Sousa chinensis</name>
    <name type="common">Indo-pacific humpbacked dolphin</name>
    <name type="synonym">Steno chinensis</name>
    <dbReference type="NCBI Taxonomy" id="103600"/>
    <lineage>
        <taxon>Eukaryota</taxon>
        <taxon>Metazoa</taxon>
        <taxon>Chordata</taxon>
        <taxon>Craniata</taxon>
        <taxon>Vertebrata</taxon>
        <taxon>Euteleostomi</taxon>
        <taxon>Mammalia</taxon>
        <taxon>Eutheria</taxon>
        <taxon>Laurasiatheria</taxon>
        <taxon>Artiodactyla</taxon>
        <taxon>Whippomorpha</taxon>
        <taxon>Cetacea</taxon>
        <taxon>Odontoceti</taxon>
        <taxon>Delphinidae</taxon>
        <taxon>Sousa</taxon>
    </lineage>
</organism>
<evidence type="ECO:0000256" key="4">
    <source>
        <dbReference type="ARBA" id="ARBA00022621"/>
    </source>
</evidence>
<keyword evidence="5" id="KW-0479">Metal-binding</keyword>
<dbReference type="GO" id="GO:0005344">
    <property type="term" value="F:oxygen carrier activity"/>
    <property type="evidence" value="ECO:0007669"/>
    <property type="project" value="UniProtKB-KW"/>
</dbReference>
<dbReference type="GO" id="GO:0043177">
    <property type="term" value="F:organic acid binding"/>
    <property type="evidence" value="ECO:0007669"/>
    <property type="project" value="TreeGrafter"/>
</dbReference>
<dbReference type="GO" id="GO:0072562">
    <property type="term" value="C:blood microparticle"/>
    <property type="evidence" value="ECO:0007669"/>
    <property type="project" value="TreeGrafter"/>
</dbReference>
<keyword evidence="4 7" id="KW-0561">Oxygen transport</keyword>
<comment type="similarity">
    <text evidence="1 7">Belongs to the globin family.</text>
</comment>
<dbReference type="PRINTS" id="PR00814">
    <property type="entry name" value="BETAHAEM"/>
</dbReference>
<protein>
    <recommendedName>
        <fullName evidence="8">Globin domain-containing protein</fullName>
    </recommendedName>
</protein>
<dbReference type="InterPro" id="IPR002337">
    <property type="entry name" value="Hemoglobin_b"/>
</dbReference>
<dbReference type="GO" id="GO:0019825">
    <property type="term" value="F:oxygen binding"/>
    <property type="evidence" value="ECO:0007669"/>
    <property type="project" value="InterPro"/>
</dbReference>
<feature type="domain" description="Globin" evidence="8">
    <location>
        <begin position="3"/>
        <end position="147"/>
    </location>
</feature>
<dbReference type="GO" id="GO:0020037">
    <property type="term" value="F:heme binding"/>
    <property type="evidence" value="ECO:0007669"/>
    <property type="project" value="InterPro"/>
</dbReference>
<dbReference type="EMBL" id="QWLN02002869">
    <property type="protein sequence ID" value="TEA40533.1"/>
    <property type="molecule type" value="Genomic_DNA"/>
</dbReference>
<keyword evidence="3 7" id="KW-0349">Heme</keyword>
<evidence type="ECO:0000256" key="5">
    <source>
        <dbReference type="ARBA" id="ARBA00022723"/>
    </source>
</evidence>
<evidence type="ECO:0000313" key="9">
    <source>
        <dbReference type="EMBL" id="TEA40533.1"/>
    </source>
</evidence>
<comment type="caution">
    <text evidence="9">The sequence shown here is derived from an EMBL/GenBank/DDBJ whole genome shotgun (WGS) entry which is preliminary data.</text>
</comment>
<evidence type="ECO:0000256" key="7">
    <source>
        <dbReference type="RuleBase" id="RU000356"/>
    </source>
</evidence>
<dbReference type="AlphaFoldDB" id="A0A484GY42"/>
<dbReference type="GO" id="GO:0031720">
    <property type="term" value="F:haptoglobin binding"/>
    <property type="evidence" value="ECO:0007669"/>
    <property type="project" value="TreeGrafter"/>
</dbReference>
<evidence type="ECO:0000259" key="8">
    <source>
        <dbReference type="PROSITE" id="PS01033"/>
    </source>
</evidence>
<keyword evidence="2 7" id="KW-0813">Transport</keyword>
<evidence type="ECO:0000313" key="10">
    <source>
        <dbReference type="Proteomes" id="UP000295264"/>
    </source>
</evidence>
<dbReference type="Proteomes" id="UP000295264">
    <property type="component" value="Unassembled WGS sequence"/>
</dbReference>
<dbReference type="Gene3D" id="1.10.490.10">
    <property type="entry name" value="Globins"/>
    <property type="match status" value="2"/>
</dbReference>
<feature type="domain" description="Globin" evidence="8">
    <location>
        <begin position="174"/>
        <end position="321"/>
    </location>
</feature>
<accession>A0A484GY42</accession>
<dbReference type="PANTHER" id="PTHR11442">
    <property type="entry name" value="HEMOGLOBIN FAMILY MEMBER"/>
    <property type="match status" value="1"/>
</dbReference>
<sequence length="321" mass="35399">MVHFTAEEKAAITGLWGRVNVEEAGGEALGRLLVVYPWTQRFFDNFGNLSSPSAIMGNPKVKAHGKKVLTSFGDAVKNMDNLKGAFAKLSELHCDKLHVDPENFRLLGNVLVIILASHFGREFTPELQAAWQKLVAGVATALAHKIKGHAEKQQHRLASGPLVITSKLPDTMVRFTAEEKDVVASLWAKMNVEVAGGESLGRFLAVYSWTQRFFYSFANLYSESAIMGNPKVKACGRKVLTSFGNAIKHMDDLKGTFAHLSELHFDKLHVDSENFRVSSGHACALFFHPGICSLLSNMILIVLQPTSARNLPKRPRFPGRS</sequence>
<dbReference type="SUPFAM" id="SSF46458">
    <property type="entry name" value="Globin-like"/>
    <property type="match status" value="2"/>
</dbReference>
<dbReference type="InterPro" id="IPR012292">
    <property type="entry name" value="Globin/Proto"/>
</dbReference>
<name>A0A484GY42_SOUCH</name>
<dbReference type="GO" id="GO:0042744">
    <property type="term" value="P:hydrogen peroxide catabolic process"/>
    <property type="evidence" value="ECO:0007669"/>
    <property type="project" value="TreeGrafter"/>
</dbReference>
<dbReference type="PROSITE" id="PS01033">
    <property type="entry name" value="GLOBIN"/>
    <property type="match status" value="2"/>
</dbReference>
<dbReference type="GO" id="GO:0031721">
    <property type="term" value="F:hemoglobin alpha binding"/>
    <property type="evidence" value="ECO:0007669"/>
    <property type="project" value="TreeGrafter"/>
</dbReference>
<dbReference type="GO" id="GO:0031838">
    <property type="term" value="C:haptoglobin-hemoglobin complex"/>
    <property type="evidence" value="ECO:0007669"/>
    <property type="project" value="TreeGrafter"/>
</dbReference>
<evidence type="ECO:0000256" key="2">
    <source>
        <dbReference type="ARBA" id="ARBA00022448"/>
    </source>
</evidence>
<keyword evidence="6" id="KW-0408">Iron</keyword>
<dbReference type="GO" id="GO:0005833">
    <property type="term" value="C:hemoglobin complex"/>
    <property type="evidence" value="ECO:0007669"/>
    <property type="project" value="InterPro"/>
</dbReference>
<dbReference type="InterPro" id="IPR009050">
    <property type="entry name" value="Globin-like_sf"/>
</dbReference>
<dbReference type="GO" id="GO:0004601">
    <property type="term" value="F:peroxidase activity"/>
    <property type="evidence" value="ECO:0007669"/>
    <property type="project" value="TreeGrafter"/>
</dbReference>
<dbReference type="CDD" id="cd08925">
    <property type="entry name" value="Hb-beta-like"/>
    <property type="match status" value="1"/>
</dbReference>
<keyword evidence="10" id="KW-1185">Reference proteome</keyword>
<evidence type="ECO:0000256" key="6">
    <source>
        <dbReference type="ARBA" id="ARBA00023004"/>
    </source>
</evidence>
<proteinExistence type="inferred from homology"/>
<dbReference type="Pfam" id="PF00042">
    <property type="entry name" value="Globin"/>
    <property type="match status" value="2"/>
</dbReference>
<dbReference type="PANTHER" id="PTHR11442:SF7">
    <property type="entry name" value="HEMOGLOBIN SUBUNIT EPSILON"/>
    <property type="match status" value="1"/>
</dbReference>
<dbReference type="InterPro" id="IPR050056">
    <property type="entry name" value="Hemoglobin_oxygen_transport"/>
</dbReference>
<dbReference type="FunFam" id="1.10.490.10:FF:000001">
    <property type="entry name" value="Hemoglobin subunit beta"/>
    <property type="match status" value="1"/>
</dbReference>
<gene>
    <name evidence="9" type="ORF">DBR06_SOUSAS15710077</name>
</gene>
<dbReference type="InterPro" id="IPR000971">
    <property type="entry name" value="Globin"/>
</dbReference>